<dbReference type="Pfam" id="PF04564">
    <property type="entry name" value="U-box"/>
    <property type="match status" value="1"/>
</dbReference>
<dbReference type="OrthoDB" id="515436at2759"/>
<dbReference type="PROSITE" id="PS50102">
    <property type="entry name" value="RRM"/>
    <property type="match status" value="3"/>
</dbReference>
<feature type="domain" description="U-box" evidence="5">
    <location>
        <begin position="1976"/>
        <end position="2049"/>
    </location>
</feature>
<evidence type="ECO:0000256" key="3">
    <source>
        <dbReference type="SAM" id="MobiDB-lite"/>
    </source>
</evidence>
<feature type="region of interest" description="Disordered" evidence="3">
    <location>
        <begin position="1774"/>
        <end position="1805"/>
    </location>
</feature>
<dbReference type="SMART" id="SM00504">
    <property type="entry name" value="Ubox"/>
    <property type="match status" value="1"/>
</dbReference>
<feature type="region of interest" description="Disordered" evidence="3">
    <location>
        <begin position="752"/>
        <end position="847"/>
    </location>
</feature>
<dbReference type="PROSITE" id="PS51698">
    <property type="entry name" value="U_BOX"/>
    <property type="match status" value="1"/>
</dbReference>
<reference evidence="6 7" key="1">
    <citation type="journal article" date="2018" name="Plant J.">
        <title>Genome sequences of Chlorella sorokiniana UTEX 1602 and Micractinium conductrix SAG 241.80: implications to maltose excretion by a green alga.</title>
        <authorList>
            <person name="Arriola M.B."/>
            <person name="Velmurugan N."/>
            <person name="Zhang Y."/>
            <person name="Plunkett M.H."/>
            <person name="Hondzo H."/>
            <person name="Barney B.M."/>
        </authorList>
    </citation>
    <scope>NUCLEOTIDE SEQUENCE [LARGE SCALE GENOMIC DNA]</scope>
    <source>
        <strain evidence="7">UTEX 1602</strain>
    </source>
</reference>
<dbReference type="GO" id="GO:0004842">
    <property type="term" value="F:ubiquitin-protein transferase activity"/>
    <property type="evidence" value="ECO:0007669"/>
    <property type="project" value="InterPro"/>
</dbReference>
<feature type="compositionally biased region" description="Basic and acidic residues" evidence="3">
    <location>
        <begin position="691"/>
        <end position="708"/>
    </location>
</feature>
<sequence>MTLEASGAKHDVALRLGAALQQEACPQVAARACLAIGASLNLCGACGTHGGEGVQPSPQQLGELAAQLVGALTAHPADPAVAAAGLHLLLRLAGCSACRLPSGRELQDALGAAGAVPAAVAALGALTSSPTSSSSSDGDGAAPPSLQQQHAGALSDGLQALHYMCNRHAGNLAQLGACGGMQVVAGAMAAASSEWPAEEHGLLLLAQLACRQGASTEEQQAAALAIWQAAQAQVERRLVEVGRAAVWGMARVLQCLQDGAAGSPAAAQLIGELQLQGAAVALAMLQSCDKKDDPLMKHCLDLLAVAASGSAPLPAGVAAALLSREAATAVLVVAGQAGELRTQATALRTLYCLCRAGGCGLTWQQLAAAAAAGSGQPAEDAELVMGASSVAAAVFAVVAAASQAAAASGKDAAGSAAADSLAVQLYGLAAVGALLAAAETRSPAAGAAMAAVLHSEQLAAAQDAVAGACAVLGRSPQLLAVLGAQTEQEGSEARFAVELDSSERCCHLASWQEPVAWAPAADAVRGLLRLLRCCSEGANAADREGFTLLHRLALAGQPRCLELLLSAGGEELDLLLRTRSGANALQLAKQLRHEACVQLLEAATQQAAEARQAALLKELEEMEEEESQGAACKKGKKKKAVTRSISFATEQPEEKAQRMGSSGSSRASSEADEDMPEPSETAAAAAAVEAEQQRELEEHLRARQEREEAYERALEQRRQELAALQAAAEAATSGGCGGAVTVAAIAVSLPAGTAGGEEEEQSELQSVGSGTSERQQPGTPDHDDDLGASGTASATPAVTGVAADGATADSSSSGSGSSSSPELEQALAQAAAAPPPPAAAAPSTSLLSSGLSALAAQQAQQQPLQAQAQQGLLSGTFAGLGPLGLLQQQQQQAAAAAAALDISRPPHASGASHGLLGSASGSLFGSPTMAAGLAGLPGTAASLGGSVDGSLSSSLAGSPFPGATLGASSPSAVRQLSSAAGLTSMSPTGSLAPFPSPSSAPSRPPGLPPLPGSRSASFGASHQAAAAAASAAAAAASSAADSDQMLSMRLQDALFVGSPAMSSRGPSAQARRAASPQAISGHRHPLFAALGAANSGHLGAGGEVDDDADSIHLLSSSLSCLDDDASDGRGLLARTISGNGSLHGGSRFRVGSDASQRQQEAAAAAAAESLMAGLHQQGLLGRDLSDPSLLAQLSGASLGSPGGGSEGSAGSAAQRGGKDLSSDESLEPTRHLWIGNLGTRTPRAVLKTIFERFGTVDDVVTFPGRMYAFVNYRATEEAVAAFAALQDTQVPELTGDRRLLIKYRPAKKAAIHLRALGLVDEDGAPTDDRMDLDRDGNCTEPSPRIWLGNIAPTATSKNLHAVLGRFGMLTDAAVFPARIGPLGYAFVKFERLEDAIRAFEALNNTVVPPLSGSKQLKMRYKPANDGPVGRAGEDPSDPGKALMVPSRHLWLGNITQKPTDEQVLEVFATFGKVDSVRVFPAKAYAFVNYADITAAVNAMRAVDGLAIPQLTGVKPLVMRYQQESGSATSTPKPSGSASSTPVSSLVPRVASEAALAAMGLNPLVAGGSSAALASLLAGAGAGAAGAHAATAPPTIAGSMHGEGSGSDDGGAMPVPNLSNKLNPNNIHYDAELAERYKHMNRREKDLMWAADSLLHPADAGKGAMWQGHGTNTAAVAAATAQAHAALAVLLQHQQQSDGTLPNQLAQLQRAVTAATHSTGSGGAAGINSGLLSQRLGMHPLAGQHAQHAQQAHLPSGASASQLTAVLNNLTALRRSGSMPSPAHSVGSSGLTSLPPAHSLPLPAQQGGQLSQAELLQQLLLQQQQMGGGLGLDGYGGAAGAAGAAGVAPTQQIHHLSSMLAHQSLGGAGLGQQPGRSSTPMLTPQASGQLLSPQHSTGSLPALSHQVNGMLSPQHSGQMQLSAHHSAHSTGAQQNLAAAFGQLGGVPQAHAPPHSPAGHHGGLTGGGMGQAGTLPSSLPQHFICPLSHQVMTDPVIAADGVTYERQAISEWLAFKDVSPTTQMPLPHKVLTPNAVLRSSLLELLRSAGVGPLAC</sequence>
<dbReference type="InterPro" id="IPR000504">
    <property type="entry name" value="RRM_dom"/>
</dbReference>
<dbReference type="Gene3D" id="3.30.70.330">
    <property type="match status" value="3"/>
</dbReference>
<dbReference type="InterPro" id="IPR012677">
    <property type="entry name" value="Nucleotide-bd_a/b_plait_sf"/>
</dbReference>
<gene>
    <name evidence="6" type="ORF">C2E21_0786</name>
</gene>
<feature type="compositionally biased region" description="Polar residues" evidence="3">
    <location>
        <begin position="1873"/>
        <end position="1931"/>
    </location>
</feature>
<dbReference type="EMBL" id="LHPG02000002">
    <property type="protein sequence ID" value="PRW60573.1"/>
    <property type="molecule type" value="Genomic_DNA"/>
</dbReference>
<dbReference type="InterPro" id="IPR003613">
    <property type="entry name" value="Ubox_domain"/>
</dbReference>
<feature type="compositionally biased region" description="Polar residues" evidence="3">
    <location>
        <begin position="978"/>
        <end position="988"/>
    </location>
</feature>
<feature type="domain" description="RRM" evidence="4">
    <location>
        <begin position="1343"/>
        <end position="1423"/>
    </location>
</feature>
<evidence type="ECO:0000313" key="7">
    <source>
        <dbReference type="Proteomes" id="UP000239899"/>
    </source>
</evidence>
<feature type="compositionally biased region" description="Low complexity" evidence="3">
    <location>
        <begin position="1948"/>
        <end position="1957"/>
    </location>
</feature>
<dbReference type="SUPFAM" id="SSF57850">
    <property type="entry name" value="RING/U-box"/>
    <property type="match status" value="1"/>
</dbReference>
<dbReference type="SUPFAM" id="SSF48403">
    <property type="entry name" value="Ankyrin repeat"/>
    <property type="match status" value="1"/>
</dbReference>
<feature type="compositionally biased region" description="Low complexity" evidence="3">
    <location>
        <begin position="680"/>
        <end position="690"/>
    </location>
</feature>
<feature type="region of interest" description="Disordered" evidence="3">
    <location>
        <begin position="1192"/>
        <end position="1225"/>
    </location>
</feature>
<dbReference type="Gene3D" id="3.30.40.10">
    <property type="entry name" value="Zinc/RING finger domain, C3HC4 (zinc finger)"/>
    <property type="match status" value="1"/>
</dbReference>
<dbReference type="PANTHER" id="PTHR23189">
    <property type="entry name" value="RNA RECOGNITION MOTIF-CONTAINING"/>
    <property type="match status" value="1"/>
</dbReference>
<dbReference type="InterPro" id="IPR013083">
    <property type="entry name" value="Znf_RING/FYVE/PHD"/>
</dbReference>
<feature type="compositionally biased region" description="Low complexity" evidence="3">
    <location>
        <begin position="1790"/>
        <end position="1805"/>
    </location>
</feature>
<feature type="compositionally biased region" description="Low complexity" evidence="3">
    <location>
        <begin position="658"/>
        <end position="668"/>
    </location>
</feature>
<name>A0A2P6U2N6_CHLSO</name>
<dbReference type="InterPro" id="IPR035979">
    <property type="entry name" value="RBD_domain_sf"/>
</dbReference>
<dbReference type="Proteomes" id="UP000239899">
    <property type="component" value="Unassembled WGS sequence"/>
</dbReference>
<feature type="compositionally biased region" description="Gly residues" evidence="3">
    <location>
        <begin position="1958"/>
        <end position="1969"/>
    </location>
</feature>
<keyword evidence="7" id="KW-1185">Reference proteome</keyword>
<feature type="compositionally biased region" description="Polar residues" evidence="3">
    <location>
        <begin position="1521"/>
        <end position="1533"/>
    </location>
</feature>
<dbReference type="Gene3D" id="1.25.40.20">
    <property type="entry name" value="Ankyrin repeat-containing domain"/>
    <property type="match status" value="1"/>
</dbReference>
<protein>
    <submittedName>
        <fullName evidence="6">Flowering time control FPA isoform B</fullName>
    </submittedName>
</protein>
<evidence type="ECO:0000259" key="4">
    <source>
        <dbReference type="PROSITE" id="PS50102"/>
    </source>
</evidence>
<keyword evidence="1 2" id="KW-0694">RNA-binding</keyword>
<dbReference type="GO" id="GO:0003723">
    <property type="term" value="F:RNA binding"/>
    <property type="evidence" value="ECO:0007669"/>
    <property type="project" value="UniProtKB-UniRule"/>
</dbReference>
<dbReference type="CDD" id="cd16655">
    <property type="entry name" value="RING-Ubox_WDSUB1-like"/>
    <property type="match status" value="1"/>
</dbReference>
<evidence type="ECO:0000259" key="5">
    <source>
        <dbReference type="PROSITE" id="PS51698"/>
    </source>
</evidence>
<dbReference type="SUPFAM" id="SSF54928">
    <property type="entry name" value="RNA-binding domain, RBD"/>
    <property type="match status" value="2"/>
</dbReference>
<evidence type="ECO:0000256" key="2">
    <source>
        <dbReference type="PROSITE-ProRule" id="PRU00176"/>
    </source>
</evidence>
<feature type="compositionally biased region" description="Low complexity" evidence="3">
    <location>
        <begin position="797"/>
        <end position="832"/>
    </location>
</feature>
<feature type="region of interest" description="Disordered" evidence="3">
    <location>
        <begin position="1521"/>
        <end position="1543"/>
    </location>
</feature>
<feature type="region of interest" description="Disordered" evidence="3">
    <location>
        <begin position="1864"/>
        <end position="1931"/>
    </location>
</feature>
<feature type="region of interest" description="Disordered" evidence="3">
    <location>
        <begin position="643"/>
        <end position="708"/>
    </location>
</feature>
<dbReference type="CDD" id="cd00590">
    <property type="entry name" value="RRM_SF"/>
    <property type="match status" value="2"/>
</dbReference>
<organism evidence="6 7">
    <name type="scientific">Chlorella sorokiniana</name>
    <name type="common">Freshwater green alga</name>
    <dbReference type="NCBI Taxonomy" id="3076"/>
    <lineage>
        <taxon>Eukaryota</taxon>
        <taxon>Viridiplantae</taxon>
        <taxon>Chlorophyta</taxon>
        <taxon>core chlorophytes</taxon>
        <taxon>Trebouxiophyceae</taxon>
        <taxon>Chlorellales</taxon>
        <taxon>Chlorellaceae</taxon>
        <taxon>Chlorella clade</taxon>
        <taxon>Chlorella</taxon>
    </lineage>
</organism>
<feature type="region of interest" description="Disordered" evidence="3">
    <location>
        <begin position="978"/>
        <end position="1018"/>
    </location>
</feature>
<evidence type="ECO:0000256" key="1">
    <source>
        <dbReference type="ARBA" id="ARBA00022884"/>
    </source>
</evidence>
<feature type="region of interest" description="Disordered" evidence="3">
    <location>
        <begin position="127"/>
        <end position="149"/>
    </location>
</feature>
<feature type="compositionally biased region" description="Low complexity" evidence="3">
    <location>
        <begin position="1534"/>
        <end position="1543"/>
    </location>
</feature>
<feature type="compositionally biased region" description="Pro residues" evidence="3">
    <location>
        <begin position="994"/>
        <end position="1011"/>
    </location>
</feature>
<dbReference type="GO" id="GO:0016567">
    <property type="term" value="P:protein ubiquitination"/>
    <property type="evidence" value="ECO:0007669"/>
    <property type="project" value="UniProtKB-UniPathway"/>
</dbReference>
<feature type="compositionally biased region" description="Low complexity" evidence="3">
    <location>
        <begin position="1066"/>
        <end position="1078"/>
    </location>
</feature>
<proteinExistence type="predicted"/>
<accession>A0A2P6U2N6</accession>
<feature type="region of interest" description="Disordered" evidence="3">
    <location>
        <begin position="1943"/>
        <end position="1973"/>
    </location>
</feature>
<feature type="domain" description="RRM" evidence="4">
    <location>
        <begin position="1447"/>
        <end position="1523"/>
    </location>
</feature>
<comment type="caution">
    <text evidence="6">The sequence shown here is derived from an EMBL/GenBank/DDBJ whole genome shotgun (WGS) entry which is preliminary data.</text>
</comment>
<dbReference type="UniPathway" id="UPA00143"/>
<feature type="compositionally biased region" description="Low complexity" evidence="3">
    <location>
        <begin position="127"/>
        <end position="145"/>
    </location>
</feature>
<feature type="domain" description="RRM" evidence="4">
    <location>
        <begin position="1230"/>
        <end position="1306"/>
    </location>
</feature>
<dbReference type="SMART" id="SM00360">
    <property type="entry name" value="RRM"/>
    <property type="match status" value="3"/>
</dbReference>
<evidence type="ECO:0000313" key="6">
    <source>
        <dbReference type="EMBL" id="PRW60573.1"/>
    </source>
</evidence>
<dbReference type="InterPro" id="IPR036770">
    <property type="entry name" value="Ankyrin_rpt-contain_sf"/>
</dbReference>
<feature type="region of interest" description="Disordered" evidence="3">
    <location>
        <begin position="1060"/>
        <end position="1079"/>
    </location>
</feature>
<dbReference type="Pfam" id="PF00076">
    <property type="entry name" value="RRM_1"/>
    <property type="match status" value="3"/>
</dbReference>